<evidence type="ECO:0000256" key="4">
    <source>
        <dbReference type="ARBA" id="ARBA00023136"/>
    </source>
</evidence>
<proteinExistence type="predicted"/>
<reference evidence="8" key="2">
    <citation type="submission" date="2025-08" db="UniProtKB">
        <authorList>
            <consortium name="Ensembl"/>
        </authorList>
    </citation>
    <scope>IDENTIFICATION</scope>
</reference>
<organism evidence="8 9">
    <name type="scientific">Cynoglossus semilaevis</name>
    <name type="common">Tongue sole</name>
    <dbReference type="NCBI Taxonomy" id="244447"/>
    <lineage>
        <taxon>Eukaryota</taxon>
        <taxon>Metazoa</taxon>
        <taxon>Chordata</taxon>
        <taxon>Craniata</taxon>
        <taxon>Vertebrata</taxon>
        <taxon>Euteleostomi</taxon>
        <taxon>Actinopterygii</taxon>
        <taxon>Neopterygii</taxon>
        <taxon>Teleostei</taxon>
        <taxon>Neoteleostei</taxon>
        <taxon>Acanthomorphata</taxon>
        <taxon>Carangaria</taxon>
        <taxon>Pleuronectiformes</taxon>
        <taxon>Pleuronectoidei</taxon>
        <taxon>Cynoglossidae</taxon>
        <taxon>Cynoglossinae</taxon>
        <taxon>Cynoglossus</taxon>
    </lineage>
</organism>
<feature type="compositionally biased region" description="Pro residues" evidence="6">
    <location>
        <begin position="203"/>
        <end position="244"/>
    </location>
</feature>
<sequence length="826" mass="88682">MTRLKKRTRKAFGIRKKEKDNDSTGSPEREGGRKTNGAPNGFYEDIDWERYNSPEVDDEGYSIRPDDECEEDILKVVKCFFSSDESEEEDDQRKKFKIKIKPLPADQVVMVPSVDELKASIGNIALSPSPLVSRNDITALPRLPLDAASSVSVDADGRKPSIADLDNIFGPEQTSTLVSEETTDTWVCFSEESSNQPPRPDEAPPALPSSPPPPDEPAPPLPASPPPLPSSPPPRESPVPPLPTSPHQEDLAPPVRASPPLLQESLSPPPTSTPPSEEPAAPPLPSGPPTHEDQNPLTNVSPPPHTSTPELVSPLASSPPALPSPPSVPQTNAPKAATPPAVSPSSEEIARTFLPPVLSEDEQHRNTDSTQPKDTSQGNRSTPPPPPPPTYRAVVSSPGPTSAAGGTSSAVTLKSIHLLGSSLTPLTWSIFVLFFFSLKTRPFSPPVHSASPPPIAPLARAESTSSISSTNSLSAATTPTVENDQPSLVWFDRGKFYLTFEGCSRGPSPLTMGAQDTLPVAAAFTETVNAFFRGADPSKCVVKVIGEMVLSFPAGITRHFANNPSPAVLTFSITNYSRLEHVLPNPQLLCCDTTTQPKADSKNFWVNMPNLISHLKKVAEQKPQATYYNVDMLKYQVSTQGHQSTPLNLVVGWKCEPTTTDLRIDYKYYGDAMSTPMALNNVQFLVPVDGGVSKLQVVLPPAAWNAEQKRILWKIPDISHKSDNGGVGCLLARFQLTEGPSKPAPLVVQFTSEGSTLSGCDIELAGSGYRFSLIKKRFAAGEFVQPAPDGGQGLTGSRSADHFLTKNVAPAIAKFGKKFGQQPQAM</sequence>
<dbReference type="GO" id="GO:0005886">
    <property type="term" value="C:plasma membrane"/>
    <property type="evidence" value="ECO:0007669"/>
    <property type="project" value="TreeGrafter"/>
</dbReference>
<evidence type="ECO:0000313" key="8">
    <source>
        <dbReference type="Ensembl" id="ENSCSEP00000027446.1"/>
    </source>
</evidence>
<dbReference type="PANTHER" id="PTHR23065:SF8">
    <property type="entry name" value="F-BAR DOMAIN ONLY PROTEIN 2"/>
    <property type="match status" value="1"/>
</dbReference>
<dbReference type="PROSITE" id="PS51072">
    <property type="entry name" value="MHD"/>
    <property type="match status" value="1"/>
</dbReference>
<dbReference type="GO" id="GO:0005905">
    <property type="term" value="C:clathrin-coated pit"/>
    <property type="evidence" value="ECO:0007669"/>
    <property type="project" value="UniProtKB-SubCell"/>
</dbReference>
<evidence type="ECO:0000256" key="1">
    <source>
        <dbReference type="ARBA" id="ARBA00004283"/>
    </source>
</evidence>
<dbReference type="Proteomes" id="UP000265120">
    <property type="component" value="Chromosome 2"/>
</dbReference>
<evidence type="ECO:0000313" key="9">
    <source>
        <dbReference type="Proteomes" id="UP000265120"/>
    </source>
</evidence>
<feature type="compositionally biased region" description="Polar residues" evidence="6">
    <location>
        <begin position="368"/>
        <end position="381"/>
    </location>
</feature>
<name>A0A3P8WPL1_CYNSE</name>
<dbReference type="FunFam" id="2.60.40.1170:FF:000005">
    <property type="entry name" value="SH3-containing GRB2-like protein 3-interacting protein 1 isoform X3"/>
    <property type="match status" value="1"/>
</dbReference>
<dbReference type="InterPro" id="IPR028565">
    <property type="entry name" value="MHD"/>
</dbReference>
<evidence type="ECO:0000256" key="6">
    <source>
        <dbReference type="SAM" id="MobiDB-lite"/>
    </source>
</evidence>
<keyword evidence="3" id="KW-0254">Endocytosis</keyword>
<dbReference type="GO" id="GO:0098793">
    <property type="term" value="C:presynapse"/>
    <property type="evidence" value="ECO:0007669"/>
    <property type="project" value="GOC"/>
</dbReference>
<dbReference type="GO" id="GO:0048488">
    <property type="term" value="P:synaptic vesicle endocytosis"/>
    <property type="evidence" value="ECO:0007669"/>
    <property type="project" value="TreeGrafter"/>
</dbReference>
<dbReference type="PRINTS" id="PR01217">
    <property type="entry name" value="PRICHEXTENSN"/>
</dbReference>
<evidence type="ECO:0000259" key="7">
    <source>
        <dbReference type="PROSITE" id="PS51072"/>
    </source>
</evidence>
<dbReference type="InterPro" id="IPR018808">
    <property type="entry name" value="Muniscin_C"/>
</dbReference>
<keyword evidence="9" id="KW-1185">Reference proteome</keyword>
<dbReference type="PANTHER" id="PTHR23065">
    <property type="entry name" value="PROLINE-SERINE-THREONINE PHOSPHATASE INTERACTING PROTEIN 1"/>
    <property type="match status" value="1"/>
</dbReference>
<dbReference type="GO" id="GO:0030136">
    <property type="term" value="C:clathrin-coated vesicle"/>
    <property type="evidence" value="ECO:0007669"/>
    <property type="project" value="TreeGrafter"/>
</dbReference>
<feature type="compositionally biased region" description="Pro residues" evidence="6">
    <location>
        <begin position="267"/>
        <end position="288"/>
    </location>
</feature>
<feature type="domain" description="MHD" evidence="7">
    <location>
        <begin position="517"/>
        <end position="786"/>
    </location>
</feature>
<comment type="subcellular location">
    <subcellularLocation>
        <location evidence="1">Membrane</location>
        <location evidence="1">Clathrin-coated pit</location>
        <topology evidence="1">Peripheral membrane protein</topology>
        <orientation evidence="1">Cytoplasmic side</orientation>
    </subcellularLocation>
</comment>
<protein>
    <submittedName>
        <fullName evidence="8">SH3GL interacting endocytic adaptor 1</fullName>
    </submittedName>
</protein>
<dbReference type="InterPro" id="IPR036168">
    <property type="entry name" value="AP2_Mu_C_sf"/>
</dbReference>
<reference evidence="8" key="3">
    <citation type="submission" date="2025-09" db="UniProtKB">
        <authorList>
            <consortium name="Ensembl"/>
        </authorList>
    </citation>
    <scope>IDENTIFICATION</scope>
</reference>
<accession>A0A3P8WPL1</accession>
<dbReference type="Pfam" id="PF10291">
    <property type="entry name" value="muHD"/>
    <property type="match status" value="1"/>
</dbReference>
<dbReference type="AlphaFoldDB" id="A0A3P8WPL1"/>
<dbReference type="GO" id="GO:0048268">
    <property type="term" value="P:clathrin coat assembly"/>
    <property type="evidence" value="ECO:0007669"/>
    <property type="project" value="TreeGrafter"/>
</dbReference>
<keyword evidence="2" id="KW-0597">Phosphoprotein</keyword>
<feature type="region of interest" description="Disordered" evidence="6">
    <location>
        <begin position="1"/>
        <end position="46"/>
    </location>
</feature>
<keyword evidence="4" id="KW-0472">Membrane</keyword>
<keyword evidence="5" id="KW-0168">Coated pit</keyword>
<dbReference type="SUPFAM" id="SSF49447">
    <property type="entry name" value="Second domain of Mu2 adaptin subunit (ap50) of ap2 adaptor"/>
    <property type="match status" value="1"/>
</dbReference>
<reference evidence="8 9" key="1">
    <citation type="journal article" date="2014" name="Nat. Genet.">
        <title>Whole-genome sequence of a flatfish provides insights into ZW sex chromosome evolution and adaptation to a benthic lifestyle.</title>
        <authorList>
            <person name="Chen S."/>
            <person name="Zhang G."/>
            <person name="Shao C."/>
            <person name="Huang Q."/>
            <person name="Liu G."/>
            <person name="Zhang P."/>
            <person name="Song W."/>
            <person name="An N."/>
            <person name="Chalopin D."/>
            <person name="Volff J.N."/>
            <person name="Hong Y."/>
            <person name="Li Q."/>
            <person name="Sha Z."/>
            <person name="Zhou H."/>
            <person name="Xie M."/>
            <person name="Yu Q."/>
            <person name="Liu Y."/>
            <person name="Xiang H."/>
            <person name="Wang N."/>
            <person name="Wu K."/>
            <person name="Yang C."/>
            <person name="Zhou Q."/>
            <person name="Liao X."/>
            <person name="Yang L."/>
            <person name="Hu Q."/>
            <person name="Zhang J."/>
            <person name="Meng L."/>
            <person name="Jin L."/>
            <person name="Tian Y."/>
            <person name="Lian J."/>
            <person name="Yang J."/>
            <person name="Miao G."/>
            <person name="Liu S."/>
            <person name="Liang Z."/>
            <person name="Yan F."/>
            <person name="Li Y."/>
            <person name="Sun B."/>
            <person name="Zhang H."/>
            <person name="Zhang J."/>
            <person name="Zhu Y."/>
            <person name="Du M."/>
            <person name="Zhao Y."/>
            <person name="Schartl M."/>
            <person name="Tang Q."/>
            <person name="Wang J."/>
        </authorList>
    </citation>
    <scope>NUCLEOTIDE SEQUENCE</scope>
</reference>
<feature type="compositionally biased region" description="Basic and acidic residues" evidence="6">
    <location>
        <begin position="15"/>
        <end position="33"/>
    </location>
</feature>
<feature type="compositionally biased region" description="Basic residues" evidence="6">
    <location>
        <begin position="1"/>
        <end position="14"/>
    </location>
</feature>
<feature type="compositionally biased region" description="Polar residues" evidence="6">
    <location>
        <begin position="398"/>
        <end position="407"/>
    </location>
</feature>
<evidence type="ECO:0000256" key="5">
    <source>
        <dbReference type="ARBA" id="ARBA00023176"/>
    </source>
</evidence>
<evidence type="ECO:0000256" key="2">
    <source>
        <dbReference type="ARBA" id="ARBA00022553"/>
    </source>
</evidence>
<evidence type="ECO:0000256" key="3">
    <source>
        <dbReference type="ARBA" id="ARBA00022583"/>
    </source>
</evidence>
<dbReference type="GO" id="GO:0072583">
    <property type="term" value="P:clathrin-dependent endocytosis"/>
    <property type="evidence" value="ECO:0007669"/>
    <property type="project" value="TreeGrafter"/>
</dbReference>
<dbReference type="Ensembl" id="ENSCSET00000027814.1">
    <property type="protein sequence ID" value="ENSCSEP00000027446.1"/>
    <property type="gene ID" value="ENSCSEG00000017476.1"/>
</dbReference>
<feature type="region of interest" description="Disordered" evidence="6">
    <location>
        <begin position="145"/>
        <end position="407"/>
    </location>
</feature>
<dbReference type="GeneTree" id="ENSGT00940000156301"/>